<dbReference type="Proteomes" id="UP001255856">
    <property type="component" value="Unassembled WGS sequence"/>
</dbReference>
<protein>
    <submittedName>
        <fullName evidence="1">Uncharacterized protein</fullName>
    </submittedName>
</protein>
<keyword evidence="2" id="KW-1185">Reference proteome</keyword>
<proteinExistence type="predicted"/>
<name>A0AAD9MHB0_PROWI</name>
<comment type="caution">
    <text evidence="1">The sequence shown here is derived from an EMBL/GenBank/DDBJ whole genome shotgun (WGS) entry which is preliminary data.</text>
</comment>
<sequence>MELSLLEAWNAPDIHIGSLEAPCVRYGRWKRRKLKIGGSPAPGGDDERASKPPSVGLFLVAPHLRGESREFAGEDGGSSRWLPEGEDLGWGEAVSLATPAVRVGFQDCACWYDLNGLGTLDSAQQLTVVECTSEPEGATQACAALIEAAAEAVAAPRQARLGISLRPCLLAFVVVPARAAPAVDGVAILREAWRRHLAERPPGELHPVLLVQPLAPRHVLDLRGGAAQQAAFALRDALAPVPVGAPGPRASAPPALVGLCRDLGASHIVLRRLGGGRALCAGTRRDGLEIAPRCLEYATPAEALLAACGAAASDKVFVYLRGRCTPGDVEAWVSAAAAVGPSVFLLSFEEGREVWPCEELLAASSWNVRWLLDRSRIRVKCGDRGPRPGPCISITVCHSPFNLDGTAIESLAADLQALSLQAAARTALIAGAGSCMRPWPGHVTAGYPDFDADAP</sequence>
<evidence type="ECO:0000313" key="1">
    <source>
        <dbReference type="EMBL" id="KAK2078284.1"/>
    </source>
</evidence>
<dbReference type="AlphaFoldDB" id="A0AAD9MHB0"/>
<accession>A0AAD9MHB0</accession>
<organism evidence="1 2">
    <name type="scientific">Prototheca wickerhamii</name>
    <dbReference type="NCBI Taxonomy" id="3111"/>
    <lineage>
        <taxon>Eukaryota</taxon>
        <taxon>Viridiplantae</taxon>
        <taxon>Chlorophyta</taxon>
        <taxon>core chlorophytes</taxon>
        <taxon>Trebouxiophyceae</taxon>
        <taxon>Chlorellales</taxon>
        <taxon>Chlorellaceae</taxon>
        <taxon>Prototheca</taxon>
    </lineage>
</organism>
<reference evidence="1" key="1">
    <citation type="submission" date="2021-01" db="EMBL/GenBank/DDBJ databases">
        <authorList>
            <person name="Eckstrom K.M.E."/>
        </authorList>
    </citation>
    <scope>NUCLEOTIDE SEQUENCE</scope>
    <source>
        <strain evidence="1">UVCC 0001</strain>
    </source>
</reference>
<dbReference type="EMBL" id="JASFZW010000005">
    <property type="protein sequence ID" value="KAK2078284.1"/>
    <property type="molecule type" value="Genomic_DNA"/>
</dbReference>
<gene>
    <name evidence="1" type="ORF">QBZ16_004153</name>
</gene>
<evidence type="ECO:0000313" key="2">
    <source>
        <dbReference type="Proteomes" id="UP001255856"/>
    </source>
</evidence>